<evidence type="ECO:0000256" key="5">
    <source>
        <dbReference type="SAM" id="SignalP"/>
    </source>
</evidence>
<dbReference type="AlphaFoldDB" id="A0AAV3U955"/>
<dbReference type="SUPFAM" id="SSF56935">
    <property type="entry name" value="Porins"/>
    <property type="match status" value="1"/>
</dbReference>
<keyword evidence="5" id="KW-0732">Signal</keyword>
<comment type="similarity">
    <text evidence="4">Belongs to the TonB-dependent receptor family.</text>
</comment>
<dbReference type="InterPro" id="IPR012910">
    <property type="entry name" value="Plug_dom"/>
</dbReference>
<sequence length="1035" mass="110949">MQKSAFNKKPLATCVTLAFLSGTGLAFAQESDQDAAMMLEEVVVTGVRGSLTRAMDIKRDSSGVVDAISAEDMGKFPDTNLAESLQRITGVSINRVNGEGSEVTVRGFGGGFNLVTLNGRQMPAANVTTITGNSDDAASQGTSRSFDFSSLASEGVAGLQVYKTGKASVPTGGVGATINVQTIKPLEAGNKGSIGIKGVMDESGEDCVTPELSGLYSWANDEGTFGVSVFGSYQERSSGSRGVNVSGYSFFDYSDDLSFLQGAEVVNAPEEGQLMALPYNVGVNNADINRERTNGMLTLQFAPSDKLTLTADALYTTNTLESKNLVPGIWFSRAFSFVEFDGSDVVATPLRLVEQIAEPDGRGKDLFYASWDDATKDELQSFGFNAEFHASDSLVLRFDAATSTAKAGGDGKNGANSWRANVAAAGAGWQAADYSGSVPQVSVGVVENTGPAGGNGNGVLDAADIATQTLRSIYSEQETDINQFQFDGTWDEGEGVRVDFGIGYVESEMQQTHSETQDFLGGWGVGYRDIPDPSLLNQENVTSEFDDFSLNGYPGAADIIPDGYYLTVLGREAFRVDPYAFGQALDSSFDSYDFNNLNQAAFNDNTVEEEIFSMYVGATFDGEIAGMTTQTSVGVRYEKTDVKSSARQNTVQQYAWTSDNDFVPAFSVGLNTIGQSYSYDNILPNIDFSVDISEQWKARASISQTLARPAYDRMFMTTSLTAPATLTSLGGTPTASRGTAQLDPLESTNFDLSVEYYYNDSSYASIGYYRKTVNNFVGTETVEEELFDLQDPTSGAAGTLSGAAQDALIAGGYTVNEQNMFTMAAILDNPADFPGGAADYVDPSQPGGAQQALDIIGLYDILPGATDPNFLFSVSQPVNTETAIIDGFELAWQHFFGESGFGFQANATLVDGDVGYNLAAAPTVNQFALEGLSDSANAVLIYEKGGWSARIAYNWRDAFLASTTYAGLAGLPNFVDEYDQIDFNVSYSFNDNFTVALDGINITGEGQTLYSRTKRMQWWNAEADPRYVLSARYSF</sequence>
<dbReference type="EMBL" id="BAABLX010000079">
    <property type="protein sequence ID" value="GAA4960508.1"/>
    <property type="molecule type" value="Genomic_DNA"/>
</dbReference>
<dbReference type="Pfam" id="PF00593">
    <property type="entry name" value="TonB_dep_Rec_b-barrel"/>
    <property type="match status" value="1"/>
</dbReference>
<dbReference type="RefSeq" id="WP_345427870.1">
    <property type="nucleotide sequence ID" value="NZ_AP031496.1"/>
</dbReference>
<evidence type="ECO:0000259" key="6">
    <source>
        <dbReference type="Pfam" id="PF00593"/>
    </source>
</evidence>
<evidence type="ECO:0000313" key="9">
    <source>
        <dbReference type="Proteomes" id="UP001409585"/>
    </source>
</evidence>
<evidence type="ECO:0000256" key="4">
    <source>
        <dbReference type="RuleBase" id="RU003357"/>
    </source>
</evidence>
<dbReference type="GO" id="GO:0009279">
    <property type="term" value="C:cell outer membrane"/>
    <property type="evidence" value="ECO:0007669"/>
    <property type="project" value="UniProtKB-SubCell"/>
</dbReference>
<dbReference type="InterPro" id="IPR000531">
    <property type="entry name" value="Beta-barrel_TonB"/>
</dbReference>
<protein>
    <submittedName>
        <fullName evidence="8">TonB-dependent receptor</fullName>
    </submittedName>
</protein>
<feature type="signal peptide" evidence="5">
    <location>
        <begin position="1"/>
        <end position="28"/>
    </location>
</feature>
<keyword evidence="4" id="KW-0798">TonB box</keyword>
<organism evidence="8 9">
    <name type="scientific">Halioxenophilus aromaticivorans</name>
    <dbReference type="NCBI Taxonomy" id="1306992"/>
    <lineage>
        <taxon>Bacteria</taxon>
        <taxon>Pseudomonadati</taxon>
        <taxon>Pseudomonadota</taxon>
        <taxon>Gammaproteobacteria</taxon>
        <taxon>Alteromonadales</taxon>
        <taxon>Alteromonadaceae</taxon>
        <taxon>Halioxenophilus</taxon>
    </lineage>
</organism>
<feature type="domain" description="TonB-dependent receptor-like beta-barrel" evidence="6">
    <location>
        <begin position="446"/>
        <end position="1001"/>
    </location>
</feature>
<dbReference type="Proteomes" id="UP001409585">
    <property type="component" value="Unassembled WGS sequence"/>
</dbReference>
<dbReference type="InterPro" id="IPR036942">
    <property type="entry name" value="Beta-barrel_TonB_sf"/>
</dbReference>
<comment type="subcellular location">
    <subcellularLocation>
        <location evidence="1 4">Cell outer membrane</location>
    </subcellularLocation>
</comment>
<dbReference type="PANTHER" id="PTHR40980">
    <property type="entry name" value="PLUG DOMAIN-CONTAINING PROTEIN"/>
    <property type="match status" value="1"/>
</dbReference>
<accession>A0AAV3U955</accession>
<keyword evidence="3" id="KW-0998">Cell outer membrane</keyword>
<dbReference type="Gene3D" id="2.40.170.20">
    <property type="entry name" value="TonB-dependent receptor, beta-barrel domain"/>
    <property type="match status" value="1"/>
</dbReference>
<keyword evidence="2 4" id="KW-0472">Membrane</keyword>
<proteinExistence type="inferred from homology"/>
<dbReference type="PANTHER" id="PTHR40980:SF3">
    <property type="entry name" value="TONB-DEPENDENT RECEPTOR-LIKE BETA-BARREL DOMAIN-CONTAINING PROTEIN"/>
    <property type="match status" value="1"/>
</dbReference>
<dbReference type="NCBIfam" id="TIGR01782">
    <property type="entry name" value="TonB-Xanth-Caul"/>
    <property type="match status" value="1"/>
</dbReference>
<reference evidence="9" key="1">
    <citation type="journal article" date="2019" name="Int. J. Syst. Evol. Microbiol.">
        <title>The Global Catalogue of Microorganisms (GCM) 10K type strain sequencing project: providing services to taxonomists for standard genome sequencing and annotation.</title>
        <authorList>
            <consortium name="The Broad Institute Genomics Platform"/>
            <consortium name="The Broad Institute Genome Sequencing Center for Infectious Disease"/>
            <person name="Wu L."/>
            <person name="Ma J."/>
        </authorList>
    </citation>
    <scope>NUCLEOTIDE SEQUENCE [LARGE SCALE GENOMIC DNA]</scope>
    <source>
        <strain evidence="9">JCM 19134</strain>
    </source>
</reference>
<evidence type="ECO:0000259" key="7">
    <source>
        <dbReference type="Pfam" id="PF07715"/>
    </source>
</evidence>
<dbReference type="Gene3D" id="2.170.130.10">
    <property type="entry name" value="TonB-dependent receptor, plug domain"/>
    <property type="match status" value="1"/>
</dbReference>
<keyword evidence="9" id="KW-1185">Reference proteome</keyword>
<dbReference type="InterPro" id="IPR010104">
    <property type="entry name" value="TonB_rcpt_bac"/>
</dbReference>
<evidence type="ECO:0000256" key="3">
    <source>
        <dbReference type="ARBA" id="ARBA00023237"/>
    </source>
</evidence>
<gene>
    <name evidence="8" type="ORF">GCM10025791_47300</name>
</gene>
<evidence type="ECO:0000256" key="2">
    <source>
        <dbReference type="ARBA" id="ARBA00023136"/>
    </source>
</evidence>
<evidence type="ECO:0000256" key="1">
    <source>
        <dbReference type="ARBA" id="ARBA00004442"/>
    </source>
</evidence>
<feature type="domain" description="TonB-dependent receptor plug" evidence="7">
    <location>
        <begin position="58"/>
        <end position="172"/>
    </location>
</feature>
<evidence type="ECO:0000313" key="8">
    <source>
        <dbReference type="EMBL" id="GAA4960508.1"/>
    </source>
</evidence>
<name>A0AAV3U955_9ALTE</name>
<feature type="chain" id="PRO_5043349038" evidence="5">
    <location>
        <begin position="29"/>
        <end position="1035"/>
    </location>
</feature>
<keyword evidence="8" id="KW-0675">Receptor</keyword>
<dbReference type="Pfam" id="PF07715">
    <property type="entry name" value="Plug"/>
    <property type="match status" value="1"/>
</dbReference>
<dbReference type="InterPro" id="IPR037066">
    <property type="entry name" value="Plug_dom_sf"/>
</dbReference>
<comment type="caution">
    <text evidence="8">The sequence shown here is derived from an EMBL/GenBank/DDBJ whole genome shotgun (WGS) entry which is preliminary data.</text>
</comment>